<keyword evidence="2" id="KW-1185">Reference proteome</keyword>
<name>A0A1X4NM95_9RHOB</name>
<dbReference type="AlphaFoldDB" id="A0A1X4NM95"/>
<evidence type="ECO:0000313" key="2">
    <source>
        <dbReference type="Proteomes" id="UP000193926"/>
    </source>
</evidence>
<dbReference type="Proteomes" id="UP000193926">
    <property type="component" value="Unassembled WGS sequence"/>
</dbReference>
<evidence type="ECO:0000313" key="1">
    <source>
        <dbReference type="EMBL" id="OSQ51342.1"/>
    </source>
</evidence>
<comment type="caution">
    <text evidence="1">The sequence shown here is derived from an EMBL/GenBank/DDBJ whole genome shotgun (WGS) entry which is preliminary data.</text>
</comment>
<dbReference type="SUPFAM" id="SSF48452">
    <property type="entry name" value="TPR-like"/>
    <property type="match status" value="1"/>
</dbReference>
<proteinExistence type="predicted"/>
<gene>
    <name evidence="1" type="ORF">MGEO_07630</name>
</gene>
<reference evidence="1 2" key="1">
    <citation type="submission" date="2014-03" db="EMBL/GenBank/DDBJ databases">
        <title>The draft genome sequence of Marivita geojedonensis KCTC 23882.</title>
        <authorList>
            <person name="Lai Q."/>
            <person name="Shao Z."/>
        </authorList>
    </citation>
    <scope>NUCLEOTIDE SEQUENCE [LARGE SCALE GENOMIC DNA]</scope>
    <source>
        <strain evidence="1 2">DPG-138</strain>
    </source>
</reference>
<organism evidence="1 2">
    <name type="scientific">Marivita geojedonensis</name>
    <dbReference type="NCBI Taxonomy" id="1123756"/>
    <lineage>
        <taxon>Bacteria</taxon>
        <taxon>Pseudomonadati</taxon>
        <taxon>Pseudomonadota</taxon>
        <taxon>Alphaproteobacteria</taxon>
        <taxon>Rhodobacterales</taxon>
        <taxon>Roseobacteraceae</taxon>
        <taxon>Marivita</taxon>
    </lineage>
</organism>
<protein>
    <submittedName>
        <fullName evidence="1">Uncharacterized protein</fullName>
    </submittedName>
</protein>
<dbReference type="InterPro" id="IPR011990">
    <property type="entry name" value="TPR-like_helical_dom_sf"/>
</dbReference>
<sequence length="82" mass="9271">MQPRIGFSVFVFLHPSVLRPWRTVAAANVRLGRNAEARSATERLVDQLPHVTIRYPRDCLAPTAVHFDDDYFTHLSIAGIPD</sequence>
<dbReference type="EMBL" id="JFKC01000005">
    <property type="protein sequence ID" value="OSQ51342.1"/>
    <property type="molecule type" value="Genomic_DNA"/>
</dbReference>
<accession>A0A1X4NM95</accession>